<dbReference type="GO" id="GO:0046373">
    <property type="term" value="P:L-arabinose metabolic process"/>
    <property type="evidence" value="ECO:0007669"/>
    <property type="project" value="InterPro"/>
</dbReference>
<evidence type="ECO:0000259" key="9">
    <source>
        <dbReference type="SMART" id="SM00813"/>
    </source>
</evidence>
<evidence type="ECO:0000256" key="6">
    <source>
        <dbReference type="ARBA" id="ARBA00022801"/>
    </source>
</evidence>
<dbReference type="SUPFAM" id="SSF51445">
    <property type="entry name" value="(Trans)glycosidases"/>
    <property type="match status" value="1"/>
</dbReference>
<evidence type="ECO:0000313" key="10">
    <source>
        <dbReference type="EMBL" id="KFN10091.1"/>
    </source>
</evidence>
<dbReference type="InterPro" id="IPR010720">
    <property type="entry name" value="Alpha-L-AF_C"/>
</dbReference>
<dbReference type="HOGENOM" id="CLU_017810_1_1_9"/>
<dbReference type="GO" id="GO:0046556">
    <property type="term" value="F:alpha-L-arabinofuranosidase activity"/>
    <property type="evidence" value="ECO:0007669"/>
    <property type="project" value="UniProtKB-EC"/>
</dbReference>
<dbReference type="Pfam" id="PF22848">
    <property type="entry name" value="ASD1_dom"/>
    <property type="match status" value="1"/>
</dbReference>
<dbReference type="SUPFAM" id="SSF51011">
    <property type="entry name" value="Glycosyl hydrolase domain"/>
    <property type="match status" value="1"/>
</dbReference>
<evidence type="ECO:0000256" key="8">
    <source>
        <dbReference type="ARBA" id="ARBA00023295"/>
    </source>
</evidence>
<keyword evidence="7" id="KW-0119">Carbohydrate metabolism</keyword>
<reference evidence="10 11" key="1">
    <citation type="submission" date="2014-04" db="EMBL/GenBank/DDBJ databases">
        <authorList>
            <person name="Bishop-Lilly K.A."/>
            <person name="Broomall S.M."/>
            <person name="Chain P.S."/>
            <person name="Chertkov O."/>
            <person name="Coyne S.R."/>
            <person name="Daligault H.E."/>
            <person name="Davenport K.W."/>
            <person name="Erkkila T."/>
            <person name="Frey K.G."/>
            <person name="Gibbons H.S."/>
            <person name="Gu W."/>
            <person name="Jaissle J."/>
            <person name="Johnson S.L."/>
            <person name="Koroleva G.I."/>
            <person name="Ladner J.T."/>
            <person name="Lo C.-C."/>
            <person name="Minogue T.D."/>
            <person name="Munk C."/>
            <person name="Palacios G.F."/>
            <person name="Redden C.L."/>
            <person name="Rosenzweig C.N."/>
            <person name="Scholz M.B."/>
            <person name="Teshima H."/>
            <person name="Xu Y."/>
        </authorList>
    </citation>
    <scope>NUCLEOTIDE SEQUENCE [LARGE SCALE GENOMIC DNA]</scope>
    <source>
        <strain evidence="10 11">8244</strain>
    </source>
</reference>
<dbReference type="STRING" id="44252.DJ90_453"/>
<dbReference type="InterPro" id="IPR013780">
    <property type="entry name" value="Glyco_hydro_b"/>
</dbReference>
<accession>A0A091A1E1</accession>
<gene>
    <name evidence="10" type="primary">abfA</name>
    <name evidence="10" type="ORF">DJ90_453</name>
</gene>
<dbReference type="EC" id="3.2.1.55" evidence="5"/>
<evidence type="ECO:0000256" key="7">
    <source>
        <dbReference type="ARBA" id="ARBA00023277"/>
    </source>
</evidence>
<comment type="subunit">
    <text evidence="4">Homohexamer; trimer of dimers.</text>
</comment>
<comment type="caution">
    <text evidence="10">The sequence shown here is derived from an EMBL/GenBank/DDBJ whole genome shotgun (WGS) entry which is preliminary data.</text>
</comment>
<dbReference type="PATRIC" id="fig|44252.3.peg.1691"/>
<keyword evidence="6 10" id="KW-0378">Hydrolase</keyword>
<dbReference type="AlphaFoldDB" id="A0A091A1E1"/>
<organism evidence="10 11">
    <name type="scientific">Paenibacillus macerans</name>
    <name type="common">Bacillus macerans</name>
    <dbReference type="NCBI Taxonomy" id="44252"/>
    <lineage>
        <taxon>Bacteria</taxon>
        <taxon>Bacillati</taxon>
        <taxon>Bacillota</taxon>
        <taxon>Bacilli</taxon>
        <taxon>Bacillales</taxon>
        <taxon>Paenibacillaceae</taxon>
        <taxon>Paenibacillus</taxon>
    </lineage>
</organism>
<dbReference type="Gene3D" id="3.20.20.80">
    <property type="entry name" value="Glycosidases"/>
    <property type="match status" value="1"/>
</dbReference>
<evidence type="ECO:0000256" key="4">
    <source>
        <dbReference type="ARBA" id="ARBA00011165"/>
    </source>
</evidence>
<dbReference type="SMART" id="SM00813">
    <property type="entry name" value="Alpha-L-AF_C"/>
    <property type="match status" value="1"/>
</dbReference>
<comment type="similarity">
    <text evidence="3">Belongs to the glycosyl hydrolase 51 family.</text>
</comment>
<evidence type="ECO:0000256" key="5">
    <source>
        <dbReference type="ARBA" id="ARBA00012670"/>
    </source>
</evidence>
<evidence type="ECO:0000256" key="3">
    <source>
        <dbReference type="ARBA" id="ARBA00007186"/>
    </source>
</evidence>
<protein>
    <recommendedName>
        <fullName evidence="5">non-reducing end alpha-L-arabinofuranosidase</fullName>
        <ecNumber evidence="5">3.2.1.55</ecNumber>
    </recommendedName>
</protein>
<dbReference type="InterPro" id="IPR017853">
    <property type="entry name" value="GH"/>
</dbReference>
<dbReference type="PANTHER" id="PTHR43576:SF3">
    <property type="entry name" value="ALPHA-L-ARABINOFURANOSIDASE C"/>
    <property type="match status" value="1"/>
</dbReference>
<dbReference type="Gene3D" id="2.60.40.1180">
    <property type="entry name" value="Golgi alpha-mannosidase II"/>
    <property type="match status" value="1"/>
</dbReference>
<dbReference type="Proteomes" id="UP000029278">
    <property type="component" value="Unassembled WGS sequence"/>
</dbReference>
<comment type="catalytic activity">
    <reaction evidence="1">
        <text>Hydrolysis of terminal non-reducing alpha-L-arabinofuranoside residues in alpha-L-arabinosides.</text>
        <dbReference type="EC" id="3.2.1.55"/>
    </reaction>
</comment>
<feature type="domain" description="Alpha-L-arabinofuranosidase C-terminal" evidence="9">
    <location>
        <begin position="295"/>
        <end position="495"/>
    </location>
</feature>
<sequence>MSSTAPRASMVVDKAFKIAEVDKRIYGSFIEHLGRAVYGGIYEPSHPTADSLGFRSDVKRLIQELNVPIIRYPGGNFVSGYNWEDGVGPVEARPKRLELAWRTVEPNHVGTNEFAAWAKEIGSEVMMAVNLGTRGVDAARNLIEYCNHPGGSYWSDLRRSHGYEQPHRIKTWCLGNEMDGPWQVGQKTPQEYGRIAYETAKAMRLVDPDIELVSCGSSSSSMPTFPEWEAITLDHTYEVADYISLHQYYGNRDNDTANYLARSMDMDHFIRTVIATCDYIKAKKRSKKTMHLSFDEWNVWYHSNQADAQIAPWSIAPPQLEDIYNFEDALLVGSMLITFLRHADRVKMACMAQLVNVIAPIMTENGGRAWKQTIFHPYMHVSKYGRGTSLLPIVDSSVYDAQDFTDVPYLDSAVVYNEAEEELTIFAVNRHLQEALELTCDIRGFEGYRLTQHLVLEHEDLKAVNTADRENVTPHAGGDAVCRDGMVSARLAKASWNVIRLSKRATE</sequence>
<evidence type="ECO:0000256" key="2">
    <source>
        <dbReference type="ARBA" id="ARBA00004881"/>
    </source>
</evidence>
<evidence type="ECO:0000256" key="1">
    <source>
        <dbReference type="ARBA" id="ARBA00001462"/>
    </source>
</evidence>
<dbReference type="InterPro" id="IPR055235">
    <property type="entry name" value="ASD1_cat"/>
</dbReference>
<keyword evidence="8 10" id="KW-0326">Glycosidase</keyword>
<dbReference type="PANTHER" id="PTHR43576">
    <property type="entry name" value="ALPHA-L-ARABINOFURANOSIDASE C-RELATED"/>
    <property type="match status" value="1"/>
</dbReference>
<evidence type="ECO:0000313" key="11">
    <source>
        <dbReference type="Proteomes" id="UP000029278"/>
    </source>
</evidence>
<proteinExistence type="inferred from homology"/>
<dbReference type="EMBL" id="JMQA01000020">
    <property type="protein sequence ID" value="KFN10091.1"/>
    <property type="molecule type" value="Genomic_DNA"/>
</dbReference>
<comment type="pathway">
    <text evidence="2">Glycan metabolism.</text>
</comment>
<name>A0A091A1E1_PAEMA</name>
<dbReference type="Pfam" id="PF06964">
    <property type="entry name" value="Alpha-L-AF_C"/>
    <property type="match status" value="1"/>
</dbReference>
<keyword evidence="11" id="KW-1185">Reference proteome</keyword>
<dbReference type="GO" id="GO:0000272">
    <property type="term" value="P:polysaccharide catabolic process"/>
    <property type="evidence" value="ECO:0007669"/>
    <property type="project" value="TreeGrafter"/>
</dbReference>